<organism evidence="4 5">
    <name type="scientific">Clohesyomyces aquaticus</name>
    <dbReference type="NCBI Taxonomy" id="1231657"/>
    <lineage>
        <taxon>Eukaryota</taxon>
        <taxon>Fungi</taxon>
        <taxon>Dikarya</taxon>
        <taxon>Ascomycota</taxon>
        <taxon>Pezizomycotina</taxon>
        <taxon>Dothideomycetes</taxon>
        <taxon>Pleosporomycetidae</taxon>
        <taxon>Pleosporales</taxon>
        <taxon>Lindgomycetaceae</taxon>
        <taxon>Clohesyomyces</taxon>
    </lineage>
</organism>
<dbReference type="Gene3D" id="3.90.25.10">
    <property type="entry name" value="UDP-galactose 4-epimerase, domain 1"/>
    <property type="match status" value="1"/>
</dbReference>
<dbReference type="PANTHER" id="PTHR42748">
    <property type="entry name" value="NITROGEN METABOLITE REPRESSION PROTEIN NMRA FAMILY MEMBER"/>
    <property type="match status" value="1"/>
</dbReference>
<dbReference type="InterPro" id="IPR008030">
    <property type="entry name" value="NmrA-like"/>
</dbReference>
<dbReference type="GO" id="GO:0005634">
    <property type="term" value="C:nucleus"/>
    <property type="evidence" value="ECO:0007669"/>
    <property type="project" value="TreeGrafter"/>
</dbReference>
<dbReference type="InterPro" id="IPR051164">
    <property type="entry name" value="NmrA-like_oxidored"/>
</dbReference>
<dbReference type="InterPro" id="IPR036291">
    <property type="entry name" value="NAD(P)-bd_dom_sf"/>
</dbReference>
<reference evidence="4 5" key="1">
    <citation type="submission" date="2016-07" db="EMBL/GenBank/DDBJ databases">
        <title>Pervasive Adenine N6-methylation of Active Genes in Fungi.</title>
        <authorList>
            <consortium name="DOE Joint Genome Institute"/>
            <person name="Mondo S.J."/>
            <person name="Dannebaum R.O."/>
            <person name="Kuo R.C."/>
            <person name="Labutti K."/>
            <person name="Haridas S."/>
            <person name="Kuo A."/>
            <person name="Salamov A."/>
            <person name="Ahrendt S.R."/>
            <person name="Lipzen A."/>
            <person name="Sullivan W."/>
            <person name="Andreopoulos W.B."/>
            <person name="Clum A."/>
            <person name="Lindquist E."/>
            <person name="Daum C."/>
            <person name="Ramamoorthy G.K."/>
            <person name="Gryganskyi A."/>
            <person name="Culley D."/>
            <person name="Magnuson J.K."/>
            <person name="James T.Y."/>
            <person name="O'Malley M.A."/>
            <person name="Stajich J.E."/>
            <person name="Spatafora J.W."/>
            <person name="Visel A."/>
            <person name="Grigoriev I.V."/>
        </authorList>
    </citation>
    <scope>NUCLEOTIDE SEQUENCE [LARGE SCALE GENOMIC DNA]</scope>
    <source>
        <strain evidence="4 5">CBS 115471</strain>
    </source>
</reference>
<evidence type="ECO:0000256" key="2">
    <source>
        <dbReference type="ARBA" id="ARBA00022857"/>
    </source>
</evidence>
<dbReference type="AlphaFoldDB" id="A0A1Y1ZY40"/>
<dbReference type="OrthoDB" id="3358371at2759"/>
<comment type="caution">
    <text evidence="4">The sequence shown here is derived from an EMBL/GenBank/DDBJ whole genome shotgun (WGS) entry which is preliminary data.</text>
</comment>
<accession>A0A1Y1ZY40</accession>
<keyword evidence="2" id="KW-0521">NADP</keyword>
<sequence>MHTYPPLHFAQKDTVRHTKTRKGSSVANAFLHSPGWKIRGISRDALSLSSLAWISKGVEMVTANLEDVESLKAAFRGASVVFGNTDFWGHMQDSGTYERARLEGRSANEVARDREIEQGKHMVDAVAAITDSDEGLLERFVLSTLSDCQGWSKGAISFNQHFDAKAAQVEYLRRVYPELAKKTSLLQMGMYMSNWETSSVPRPARQSDGEFKVRLPIGGDVKVPMVDARTDTGVLVKALVELPAGVHLVGAGSCMSWNEWCRVWGKANGVACVFERSDRMELEEYMGATGREFADMFQYVEEFGYDGGDPGVVYPWDVSFHSLIYGGTFANGNTAQGGHQGDHRGGIHQEAGLVLGTCGRPNLRSAWRRQNFNGFRYN</sequence>
<comment type="similarity">
    <text evidence="1">Belongs to the NmrA-type oxidoreductase family.</text>
</comment>
<evidence type="ECO:0000313" key="4">
    <source>
        <dbReference type="EMBL" id="ORY15179.1"/>
    </source>
</evidence>
<dbReference type="Gene3D" id="3.40.50.720">
    <property type="entry name" value="NAD(P)-binding Rossmann-like Domain"/>
    <property type="match status" value="1"/>
</dbReference>
<dbReference type="EMBL" id="MCFA01000027">
    <property type="protein sequence ID" value="ORY15179.1"/>
    <property type="molecule type" value="Genomic_DNA"/>
</dbReference>
<evidence type="ECO:0000259" key="3">
    <source>
        <dbReference type="Pfam" id="PF05368"/>
    </source>
</evidence>
<evidence type="ECO:0000313" key="5">
    <source>
        <dbReference type="Proteomes" id="UP000193144"/>
    </source>
</evidence>
<name>A0A1Y1ZY40_9PLEO</name>
<proteinExistence type="inferred from homology"/>
<protein>
    <recommendedName>
        <fullName evidence="3">NmrA-like domain-containing protein</fullName>
    </recommendedName>
</protein>
<dbReference type="SUPFAM" id="SSF51735">
    <property type="entry name" value="NAD(P)-binding Rossmann-fold domains"/>
    <property type="match status" value="1"/>
</dbReference>
<evidence type="ECO:0000256" key="1">
    <source>
        <dbReference type="ARBA" id="ARBA00006328"/>
    </source>
</evidence>
<feature type="domain" description="NmrA-like" evidence="3">
    <location>
        <begin position="22"/>
        <end position="307"/>
    </location>
</feature>
<dbReference type="PANTHER" id="PTHR42748:SF26">
    <property type="entry name" value="NMRA-LIKE DOMAIN-CONTAINING PROTEIN"/>
    <property type="match status" value="1"/>
</dbReference>
<dbReference type="Pfam" id="PF05368">
    <property type="entry name" value="NmrA"/>
    <property type="match status" value="1"/>
</dbReference>
<dbReference type="Proteomes" id="UP000193144">
    <property type="component" value="Unassembled WGS sequence"/>
</dbReference>
<dbReference type="STRING" id="1231657.A0A1Y1ZY40"/>
<gene>
    <name evidence="4" type="ORF">BCR34DRAFT_559233</name>
</gene>
<keyword evidence="5" id="KW-1185">Reference proteome</keyword>